<dbReference type="EMBL" id="MN740164">
    <property type="protein sequence ID" value="QHT91202.1"/>
    <property type="molecule type" value="Genomic_DNA"/>
</dbReference>
<reference evidence="1" key="1">
    <citation type="journal article" date="2020" name="Nature">
        <title>Giant virus diversity and host interactions through global metagenomics.</title>
        <authorList>
            <person name="Schulz F."/>
            <person name="Roux S."/>
            <person name="Paez-Espino D."/>
            <person name="Jungbluth S."/>
            <person name="Walsh D.A."/>
            <person name="Denef V.J."/>
            <person name="McMahon K.D."/>
            <person name="Konstantinidis K.T."/>
            <person name="Eloe-Fadrosh E.A."/>
            <person name="Kyrpides N.C."/>
            <person name="Woyke T."/>
        </authorList>
    </citation>
    <scope>NUCLEOTIDE SEQUENCE</scope>
    <source>
        <strain evidence="1">GVMAG-M-3300023184-72</strain>
    </source>
</reference>
<protein>
    <recommendedName>
        <fullName evidence="2">Protein kinase domain-containing protein</fullName>
    </recommendedName>
</protein>
<sequence length="246" mass="27919">MNKIVINNEVNIVQDPVNENIYTMNFASYSEALIKSFVKPRIILGATASLNYKMLKFKASSVQTLSTLLKKSYNKKLSVPLAAQMLQSLTSQLNYLIVYESKTIIGYSPENIIVIDGTKFLYICADHLLDIIPNSDTIMVTFPYTTSEFITSPELYKIKEIPTTVHYKSSYYSLGCLLIYVLTGDDDLFLKGVLYSGDNNISESELSREKLINNYIDSMPIKGTKLYWLLKRTLVEDAKNRSILLI</sequence>
<evidence type="ECO:0000313" key="1">
    <source>
        <dbReference type="EMBL" id="QHT91202.1"/>
    </source>
</evidence>
<accession>A0A6C0IEB5</accession>
<organism evidence="1">
    <name type="scientific">viral metagenome</name>
    <dbReference type="NCBI Taxonomy" id="1070528"/>
    <lineage>
        <taxon>unclassified sequences</taxon>
        <taxon>metagenomes</taxon>
        <taxon>organismal metagenomes</taxon>
    </lineage>
</organism>
<dbReference type="AlphaFoldDB" id="A0A6C0IEB5"/>
<dbReference type="SUPFAM" id="SSF56112">
    <property type="entry name" value="Protein kinase-like (PK-like)"/>
    <property type="match status" value="1"/>
</dbReference>
<name>A0A6C0IEB5_9ZZZZ</name>
<evidence type="ECO:0008006" key="2">
    <source>
        <dbReference type="Google" id="ProtNLM"/>
    </source>
</evidence>
<dbReference type="Gene3D" id="1.10.510.10">
    <property type="entry name" value="Transferase(Phosphotransferase) domain 1"/>
    <property type="match status" value="1"/>
</dbReference>
<proteinExistence type="predicted"/>
<dbReference type="InterPro" id="IPR011009">
    <property type="entry name" value="Kinase-like_dom_sf"/>
</dbReference>